<evidence type="ECO:0000313" key="2">
    <source>
        <dbReference type="EMBL" id="SNT32658.1"/>
    </source>
</evidence>
<accession>A0A239LRZ3</accession>
<dbReference type="InterPro" id="IPR014966">
    <property type="entry name" value="FRG-dom"/>
</dbReference>
<dbReference type="AlphaFoldDB" id="A0A239LRZ3"/>
<gene>
    <name evidence="2" type="ORF">SAMN05444352_1414</name>
</gene>
<evidence type="ECO:0000313" key="3">
    <source>
        <dbReference type="Proteomes" id="UP000198407"/>
    </source>
</evidence>
<proteinExistence type="predicted"/>
<feature type="domain" description="FRG" evidence="1">
    <location>
        <begin position="2"/>
        <end position="90"/>
    </location>
</feature>
<dbReference type="EMBL" id="FZOL01000041">
    <property type="protein sequence ID" value="SNT32658.1"/>
    <property type="molecule type" value="Genomic_DNA"/>
</dbReference>
<protein>
    <submittedName>
        <fullName evidence="2">FRG domain-containing protein</fullName>
    </submittedName>
</protein>
<dbReference type="SMART" id="SM00901">
    <property type="entry name" value="FRG"/>
    <property type="match status" value="1"/>
</dbReference>
<keyword evidence="3" id="KW-1185">Reference proteome</keyword>
<organism evidence="2 3">
    <name type="scientific">Pseudomonas japonica</name>
    <dbReference type="NCBI Taxonomy" id="256466"/>
    <lineage>
        <taxon>Bacteria</taxon>
        <taxon>Pseudomonadati</taxon>
        <taxon>Pseudomonadota</taxon>
        <taxon>Gammaproteobacteria</taxon>
        <taxon>Pseudomonadales</taxon>
        <taxon>Pseudomonadaceae</taxon>
        <taxon>Pseudomonas</taxon>
    </lineage>
</organism>
<sequence length="215" mass="24958">MFRGQADAAWPVIPKAGRFPYCERDDLDYLAAWKRKASEYITKKPENDWEWMAIAQHHGLPTRLLDWSYNPLVAAFFACVSHPDKDSAIYCFQPNWVIIPEIAKPDRFKDIAKYKPNMVASRIDRQGGLFTTHPEPKIDLVKGLGPKDELVIHTIKSSYKRQMLFDLNHYGINRLTLMGDLDGLSSHMCWTLENRRYWSDHDEFMSELAGQPVNK</sequence>
<evidence type="ECO:0000259" key="1">
    <source>
        <dbReference type="SMART" id="SM00901"/>
    </source>
</evidence>
<reference evidence="3" key="1">
    <citation type="submission" date="2017-06" db="EMBL/GenBank/DDBJ databases">
        <authorList>
            <person name="Varghese N."/>
            <person name="Submissions S."/>
        </authorList>
    </citation>
    <scope>NUCLEOTIDE SEQUENCE [LARGE SCALE GENOMIC DNA]</scope>
    <source>
        <strain evidence="3">DSM 22348</strain>
    </source>
</reference>
<dbReference type="Proteomes" id="UP000198407">
    <property type="component" value="Unassembled WGS sequence"/>
</dbReference>
<name>A0A239LRZ3_9PSED</name>
<dbReference type="Pfam" id="PF08867">
    <property type="entry name" value="FRG"/>
    <property type="match status" value="1"/>
</dbReference>